<evidence type="ECO:0000313" key="2">
    <source>
        <dbReference type="Proteomes" id="UP001177021"/>
    </source>
</evidence>
<dbReference type="Proteomes" id="UP001177021">
    <property type="component" value="Unassembled WGS sequence"/>
</dbReference>
<gene>
    <name evidence="1" type="ORF">MILVUS5_LOCUS27619</name>
</gene>
<sequence>MSSITRTILYYLVILMYYFPTPSLSLYLTVPLLKSNKNFTIFANLLTLTNLDHDLEFFTSGMTVFIPGDEAFLKLPKSTYHRFQKLSANNRYRLVKSHKLTPYYNLHTLQTTTFFFPQETLATFNMGDGKYLVNISRVNNDTVEISTGLARGVITGTVYDHNPIVIYSISEVLFSPDIFLPIPPPSRISLSSAPVLELPLFIVS</sequence>
<protein>
    <submittedName>
        <fullName evidence="1">Uncharacterized protein</fullName>
    </submittedName>
</protein>
<dbReference type="EMBL" id="CASHSV030000409">
    <property type="protein sequence ID" value="CAJ2661995.1"/>
    <property type="molecule type" value="Genomic_DNA"/>
</dbReference>
<reference evidence="1" key="1">
    <citation type="submission" date="2023-10" db="EMBL/GenBank/DDBJ databases">
        <authorList>
            <person name="Rodriguez Cubillos JULIANA M."/>
            <person name="De Vega J."/>
        </authorList>
    </citation>
    <scope>NUCLEOTIDE SEQUENCE</scope>
</reference>
<accession>A0ACB0KXX3</accession>
<comment type="caution">
    <text evidence="1">The sequence shown here is derived from an EMBL/GenBank/DDBJ whole genome shotgun (WGS) entry which is preliminary data.</text>
</comment>
<keyword evidence="2" id="KW-1185">Reference proteome</keyword>
<name>A0ACB0KXX3_TRIPR</name>
<organism evidence="1 2">
    <name type="scientific">Trifolium pratense</name>
    <name type="common">Red clover</name>
    <dbReference type="NCBI Taxonomy" id="57577"/>
    <lineage>
        <taxon>Eukaryota</taxon>
        <taxon>Viridiplantae</taxon>
        <taxon>Streptophyta</taxon>
        <taxon>Embryophyta</taxon>
        <taxon>Tracheophyta</taxon>
        <taxon>Spermatophyta</taxon>
        <taxon>Magnoliopsida</taxon>
        <taxon>eudicotyledons</taxon>
        <taxon>Gunneridae</taxon>
        <taxon>Pentapetalae</taxon>
        <taxon>rosids</taxon>
        <taxon>fabids</taxon>
        <taxon>Fabales</taxon>
        <taxon>Fabaceae</taxon>
        <taxon>Papilionoideae</taxon>
        <taxon>50 kb inversion clade</taxon>
        <taxon>NPAAA clade</taxon>
        <taxon>Hologalegina</taxon>
        <taxon>IRL clade</taxon>
        <taxon>Trifolieae</taxon>
        <taxon>Trifolium</taxon>
    </lineage>
</organism>
<proteinExistence type="predicted"/>
<evidence type="ECO:0000313" key="1">
    <source>
        <dbReference type="EMBL" id="CAJ2661995.1"/>
    </source>
</evidence>